<keyword evidence="8" id="KW-1185">Reference proteome</keyword>
<dbReference type="AlphaFoldDB" id="A0A919SJD6"/>
<protein>
    <recommendedName>
        <fullName evidence="6">HTH tetR-type domain-containing protein</fullName>
    </recommendedName>
</protein>
<dbReference type="PROSITE" id="PS50977">
    <property type="entry name" value="HTH_TETR_2"/>
    <property type="match status" value="1"/>
</dbReference>
<dbReference type="InterPro" id="IPR001647">
    <property type="entry name" value="HTH_TetR"/>
</dbReference>
<keyword evidence="3" id="KW-0804">Transcription</keyword>
<gene>
    <name evidence="7" type="ORF">Aco04nite_31940</name>
</gene>
<keyword evidence="1" id="KW-0805">Transcription regulation</keyword>
<evidence type="ECO:0000256" key="5">
    <source>
        <dbReference type="SAM" id="MobiDB-lite"/>
    </source>
</evidence>
<comment type="caution">
    <text evidence="7">The sequence shown here is derived from an EMBL/GenBank/DDBJ whole genome shotgun (WGS) entry which is preliminary data.</text>
</comment>
<dbReference type="PRINTS" id="PR00455">
    <property type="entry name" value="HTHTETR"/>
</dbReference>
<dbReference type="InterPro" id="IPR050109">
    <property type="entry name" value="HTH-type_TetR-like_transc_reg"/>
</dbReference>
<dbReference type="Proteomes" id="UP000680865">
    <property type="component" value="Unassembled WGS sequence"/>
</dbReference>
<dbReference type="PANTHER" id="PTHR30055:SF234">
    <property type="entry name" value="HTH-TYPE TRANSCRIPTIONAL REGULATOR BETI"/>
    <property type="match status" value="1"/>
</dbReference>
<dbReference type="SUPFAM" id="SSF46689">
    <property type="entry name" value="Homeodomain-like"/>
    <property type="match status" value="1"/>
</dbReference>
<dbReference type="PANTHER" id="PTHR30055">
    <property type="entry name" value="HTH-TYPE TRANSCRIPTIONAL REGULATOR RUTR"/>
    <property type="match status" value="1"/>
</dbReference>
<dbReference type="GO" id="GO:0000976">
    <property type="term" value="F:transcription cis-regulatory region binding"/>
    <property type="evidence" value="ECO:0007669"/>
    <property type="project" value="TreeGrafter"/>
</dbReference>
<accession>A0A919SJD6</accession>
<evidence type="ECO:0000256" key="3">
    <source>
        <dbReference type="ARBA" id="ARBA00023163"/>
    </source>
</evidence>
<dbReference type="InterPro" id="IPR009057">
    <property type="entry name" value="Homeodomain-like_sf"/>
</dbReference>
<evidence type="ECO:0000313" key="7">
    <source>
        <dbReference type="EMBL" id="GIM72786.1"/>
    </source>
</evidence>
<feature type="region of interest" description="Disordered" evidence="5">
    <location>
        <begin position="193"/>
        <end position="232"/>
    </location>
</feature>
<organism evidence="7 8">
    <name type="scientific">Winogradskya consettensis</name>
    <dbReference type="NCBI Taxonomy" id="113560"/>
    <lineage>
        <taxon>Bacteria</taxon>
        <taxon>Bacillati</taxon>
        <taxon>Actinomycetota</taxon>
        <taxon>Actinomycetes</taxon>
        <taxon>Micromonosporales</taxon>
        <taxon>Micromonosporaceae</taxon>
        <taxon>Winogradskya</taxon>
    </lineage>
</organism>
<name>A0A919SJD6_9ACTN</name>
<feature type="DNA-binding region" description="H-T-H motif" evidence="4">
    <location>
        <begin position="37"/>
        <end position="56"/>
    </location>
</feature>
<sequence length="232" mass="25490">MMGLMPPRTRRNAADTRAEIRRVALELFTAKGFDATTTRDIAAALGMNQSSLYYHFTGKDEIVRSLMEERRRDVDTFLTWLEAQPRTPGLLRAAALRWLDSTTDEHVHAQRLALANLAAHQRLGSRELSVPGAFEQIIAFFAGPDPAPADVIYLRLAFNSVSSAIIAAQGLPVTPADIIAAARRTVLALTTEQQSSRAAEQQSNRAAEQQSRAAGSRQPATLTAEEQHRSAW</sequence>
<proteinExistence type="predicted"/>
<evidence type="ECO:0000259" key="6">
    <source>
        <dbReference type="PROSITE" id="PS50977"/>
    </source>
</evidence>
<feature type="domain" description="HTH tetR-type" evidence="6">
    <location>
        <begin position="14"/>
        <end position="74"/>
    </location>
</feature>
<dbReference type="Pfam" id="PF00440">
    <property type="entry name" value="TetR_N"/>
    <property type="match status" value="1"/>
</dbReference>
<keyword evidence="2 4" id="KW-0238">DNA-binding</keyword>
<evidence type="ECO:0000256" key="2">
    <source>
        <dbReference type="ARBA" id="ARBA00023125"/>
    </source>
</evidence>
<evidence type="ECO:0000313" key="8">
    <source>
        <dbReference type="Proteomes" id="UP000680865"/>
    </source>
</evidence>
<evidence type="ECO:0000256" key="4">
    <source>
        <dbReference type="PROSITE-ProRule" id="PRU00335"/>
    </source>
</evidence>
<feature type="compositionally biased region" description="Low complexity" evidence="5">
    <location>
        <begin position="193"/>
        <end position="214"/>
    </location>
</feature>
<reference evidence="7" key="1">
    <citation type="submission" date="2021-03" db="EMBL/GenBank/DDBJ databases">
        <title>Whole genome shotgun sequence of Actinoplanes consettensis NBRC 14913.</title>
        <authorList>
            <person name="Komaki H."/>
            <person name="Tamura T."/>
        </authorList>
    </citation>
    <scope>NUCLEOTIDE SEQUENCE</scope>
    <source>
        <strain evidence="7">NBRC 14913</strain>
    </source>
</reference>
<dbReference type="EMBL" id="BOQP01000016">
    <property type="protein sequence ID" value="GIM72786.1"/>
    <property type="molecule type" value="Genomic_DNA"/>
</dbReference>
<evidence type="ECO:0000256" key="1">
    <source>
        <dbReference type="ARBA" id="ARBA00023015"/>
    </source>
</evidence>
<dbReference type="Gene3D" id="1.10.357.10">
    <property type="entry name" value="Tetracycline Repressor, domain 2"/>
    <property type="match status" value="1"/>
</dbReference>
<dbReference type="GO" id="GO:0003700">
    <property type="term" value="F:DNA-binding transcription factor activity"/>
    <property type="evidence" value="ECO:0007669"/>
    <property type="project" value="TreeGrafter"/>
</dbReference>